<evidence type="ECO:0000313" key="5">
    <source>
        <dbReference type="EMBL" id="KAL3789766.1"/>
    </source>
</evidence>
<dbReference type="GO" id="GO:0005634">
    <property type="term" value="C:nucleus"/>
    <property type="evidence" value="ECO:0007669"/>
    <property type="project" value="UniProtKB-UniRule"/>
</dbReference>
<keyword evidence="2" id="KW-0539">Nucleus</keyword>
<name>A0ABD3PR36_9STRA</name>
<organism evidence="5 6">
    <name type="scientific">Cyclotella cryptica</name>
    <dbReference type="NCBI Taxonomy" id="29204"/>
    <lineage>
        <taxon>Eukaryota</taxon>
        <taxon>Sar</taxon>
        <taxon>Stramenopiles</taxon>
        <taxon>Ochrophyta</taxon>
        <taxon>Bacillariophyta</taxon>
        <taxon>Coscinodiscophyceae</taxon>
        <taxon>Thalassiosirophycidae</taxon>
        <taxon>Stephanodiscales</taxon>
        <taxon>Stephanodiscaceae</taxon>
        <taxon>Cyclotella</taxon>
    </lineage>
</organism>
<dbReference type="InterPro" id="IPR050342">
    <property type="entry name" value="HMGB"/>
</dbReference>
<evidence type="ECO:0000313" key="6">
    <source>
        <dbReference type="Proteomes" id="UP001516023"/>
    </source>
</evidence>
<dbReference type="PROSITE" id="PS50118">
    <property type="entry name" value="HMG_BOX_2"/>
    <property type="match status" value="1"/>
</dbReference>
<dbReference type="Gene3D" id="1.10.30.10">
    <property type="entry name" value="High mobility group box domain"/>
    <property type="match status" value="1"/>
</dbReference>
<keyword evidence="1 2" id="KW-0238">DNA-binding</keyword>
<dbReference type="SMART" id="SM00398">
    <property type="entry name" value="HMG"/>
    <property type="match status" value="1"/>
</dbReference>
<evidence type="ECO:0000256" key="2">
    <source>
        <dbReference type="PROSITE-ProRule" id="PRU00267"/>
    </source>
</evidence>
<dbReference type="GO" id="GO:0003677">
    <property type="term" value="F:DNA binding"/>
    <property type="evidence" value="ECO:0007669"/>
    <property type="project" value="UniProtKB-UniRule"/>
</dbReference>
<evidence type="ECO:0000256" key="1">
    <source>
        <dbReference type="ARBA" id="ARBA00023125"/>
    </source>
</evidence>
<dbReference type="Proteomes" id="UP001516023">
    <property type="component" value="Unassembled WGS sequence"/>
</dbReference>
<sequence>MKVEQSKQRSNEIVPPVPKRPLTPYNLFYILERNYILQQQQKADSSLPMGAATNIDPFASERPQKYRSVVLPSNWYVVGMNRTKRSDHKNHGLISFKSLSKTISEMWKEVDEDVKAYCKKLASVEMKRYRKEQELFKEKYGEEAFAAQKKKYKKRHKDLSDSSGSKRTRRQSDEVEQDESESRDSGRPNLIEIQNLTLHNNYCTTRRTSGNHFFTPENDVYTQNSHQRRGSGEISEISIGEWLMTGQEAAKAFDDDEISFRNVAHMK</sequence>
<dbReference type="SUPFAM" id="SSF47095">
    <property type="entry name" value="HMG-box"/>
    <property type="match status" value="1"/>
</dbReference>
<dbReference type="PANTHER" id="PTHR48112">
    <property type="entry name" value="HIGH MOBILITY GROUP PROTEIN DSP1"/>
    <property type="match status" value="1"/>
</dbReference>
<dbReference type="AlphaFoldDB" id="A0ABD3PR36"/>
<feature type="domain" description="HMG box" evidence="4">
    <location>
        <begin position="18"/>
        <end position="137"/>
    </location>
</feature>
<comment type="caution">
    <text evidence="5">The sequence shown here is derived from an EMBL/GenBank/DDBJ whole genome shotgun (WGS) entry which is preliminary data.</text>
</comment>
<evidence type="ECO:0000256" key="3">
    <source>
        <dbReference type="SAM" id="MobiDB-lite"/>
    </source>
</evidence>
<protein>
    <recommendedName>
        <fullName evidence="4">HMG box domain-containing protein</fullName>
    </recommendedName>
</protein>
<feature type="region of interest" description="Disordered" evidence="3">
    <location>
        <begin position="151"/>
        <end position="190"/>
    </location>
</feature>
<gene>
    <name evidence="5" type="ORF">HJC23_006759</name>
</gene>
<dbReference type="Pfam" id="PF00505">
    <property type="entry name" value="HMG_box"/>
    <property type="match status" value="1"/>
</dbReference>
<dbReference type="InterPro" id="IPR009071">
    <property type="entry name" value="HMG_box_dom"/>
</dbReference>
<dbReference type="CDD" id="cd00084">
    <property type="entry name" value="HMG-box_SF"/>
    <property type="match status" value="1"/>
</dbReference>
<evidence type="ECO:0000259" key="4">
    <source>
        <dbReference type="PROSITE" id="PS50118"/>
    </source>
</evidence>
<dbReference type="EMBL" id="JABMIG020000136">
    <property type="protein sequence ID" value="KAL3789766.1"/>
    <property type="molecule type" value="Genomic_DNA"/>
</dbReference>
<dbReference type="InterPro" id="IPR036910">
    <property type="entry name" value="HMG_box_dom_sf"/>
</dbReference>
<keyword evidence="6" id="KW-1185">Reference proteome</keyword>
<accession>A0ABD3PR36</accession>
<proteinExistence type="predicted"/>
<feature type="DNA-binding region" description="HMG box" evidence="2">
    <location>
        <begin position="18"/>
        <end position="137"/>
    </location>
</feature>
<dbReference type="PANTHER" id="PTHR48112:SF15">
    <property type="entry name" value="HMG BOX DOMAIN-CONTAINING PROTEIN"/>
    <property type="match status" value="1"/>
</dbReference>
<reference evidence="5 6" key="1">
    <citation type="journal article" date="2020" name="G3 (Bethesda)">
        <title>Improved Reference Genome for Cyclotella cryptica CCMP332, a Model for Cell Wall Morphogenesis, Salinity Adaptation, and Lipid Production in Diatoms (Bacillariophyta).</title>
        <authorList>
            <person name="Roberts W.R."/>
            <person name="Downey K.M."/>
            <person name="Ruck E.C."/>
            <person name="Traller J.C."/>
            <person name="Alverson A.J."/>
        </authorList>
    </citation>
    <scope>NUCLEOTIDE SEQUENCE [LARGE SCALE GENOMIC DNA]</scope>
    <source>
        <strain evidence="5 6">CCMP332</strain>
    </source>
</reference>